<sequence>MRPRLAGSTDVVDRDLQRLEHDLATREPDHRETRSKAIRWFRTRIAPGTPSSA</sequence>
<dbReference type="AlphaFoldDB" id="A0A1H4Q6X5"/>
<dbReference type="Proteomes" id="UP000199622">
    <property type="component" value="Unassembled WGS sequence"/>
</dbReference>
<dbReference type="EMBL" id="FNSO01000004">
    <property type="protein sequence ID" value="SEC15386.1"/>
    <property type="molecule type" value="Genomic_DNA"/>
</dbReference>
<evidence type="ECO:0000256" key="1">
    <source>
        <dbReference type="SAM" id="MobiDB-lite"/>
    </source>
</evidence>
<proteinExistence type="predicted"/>
<reference evidence="3" key="1">
    <citation type="submission" date="2016-10" db="EMBL/GenBank/DDBJ databases">
        <authorList>
            <person name="Varghese N."/>
            <person name="Submissions S."/>
        </authorList>
    </citation>
    <scope>NUCLEOTIDE SEQUENCE [LARGE SCALE GENOMIC DNA]</scope>
    <source>
        <strain evidence="3">DSM 44544</strain>
    </source>
</reference>
<accession>A0A1H4Q6X5</accession>
<protein>
    <submittedName>
        <fullName evidence="2">Uncharacterized protein</fullName>
    </submittedName>
</protein>
<keyword evidence="3" id="KW-1185">Reference proteome</keyword>
<evidence type="ECO:0000313" key="3">
    <source>
        <dbReference type="Proteomes" id="UP000199622"/>
    </source>
</evidence>
<name>A0A1H4Q6X5_9PSEU</name>
<feature type="compositionally biased region" description="Basic and acidic residues" evidence="1">
    <location>
        <begin position="11"/>
        <end position="34"/>
    </location>
</feature>
<organism evidence="2 3">
    <name type="scientific">Amycolatopsis tolypomycina</name>
    <dbReference type="NCBI Taxonomy" id="208445"/>
    <lineage>
        <taxon>Bacteria</taxon>
        <taxon>Bacillati</taxon>
        <taxon>Actinomycetota</taxon>
        <taxon>Actinomycetes</taxon>
        <taxon>Pseudonocardiales</taxon>
        <taxon>Pseudonocardiaceae</taxon>
        <taxon>Amycolatopsis</taxon>
    </lineage>
</organism>
<evidence type="ECO:0000313" key="2">
    <source>
        <dbReference type="EMBL" id="SEC15386.1"/>
    </source>
</evidence>
<gene>
    <name evidence="2" type="ORF">SAMN04489727_2759</name>
</gene>
<feature type="region of interest" description="Disordered" evidence="1">
    <location>
        <begin position="1"/>
        <end position="34"/>
    </location>
</feature>